<evidence type="ECO:0000313" key="2">
    <source>
        <dbReference type="Proteomes" id="UP000034913"/>
    </source>
</evidence>
<gene>
    <name evidence="1" type="ORF">VF00_C0013G0011</name>
</gene>
<organism evidence="1 2">
    <name type="scientific">candidate division Kazan bacterium GW2011_GWB1_52_7</name>
    <dbReference type="NCBI Taxonomy" id="1620414"/>
    <lineage>
        <taxon>Bacteria</taxon>
        <taxon>Bacteria division Kazan-3B-28</taxon>
    </lineage>
</organism>
<accession>A0A0G2A293</accession>
<proteinExistence type="predicted"/>
<name>A0A0G2A293_UNCK3</name>
<dbReference type="EMBL" id="LCRB01000013">
    <property type="protein sequence ID" value="KKW26274.1"/>
    <property type="molecule type" value="Genomic_DNA"/>
</dbReference>
<dbReference type="Proteomes" id="UP000034913">
    <property type="component" value="Unassembled WGS sequence"/>
</dbReference>
<protein>
    <submittedName>
        <fullName evidence="1">Uncharacterized protein</fullName>
    </submittedName>
</protein>
<evidence type="ECO:0000313" key="1">
    <source>
        <dbReference type="EMBL" id="KKW26274.1"/>
    </source>
</evidence>
<comment type="caution">
    <text evidence="1">The sequence shown here is derived from an EMBL/GenBank/DDBJ whole genome shotgun (WGS) entry which is preliminary data.</text>
</comment>
<reference evidence="1 2" key="1">
    <citation type="journal article" date="2015" name="Nature">
        <title>rRNA introns, odd ribosomes, and small enigmatic genomes across a large radiation of phyla.</title>
        <authorList>
            <person name="Brown C.T."/>
            <person name="Hug L.A."/>
            <person name="Thomas B.C."/>
            <person name="Sharon I."/>
            <person name="Castelle C.J."/>
            <person name="Singh A."/>
            <person name="Wilkins M.J."/>
            <person name="Williams K.H."/>
            <person name="Banfield J.F."/>
        </authorList>
    </citation>
    <scope>NUCLEOTIDE SEQUENCE [LARGE SCALE GENOMIC DNA]</scope>
</reference>
<dbReference type="AlphaFoldDB" id="A0A0G2A293"/>
<sequence>MPKIIIVSANPKTAVQQSKEILVGVEAKLSGRATAANELVTFHTAEANRQRGVRNTNARQASKIKKAINHLFGM</sequence>